<gene>
    <name evidence="2" type="ORF">ASPZODRAFT_70600</name>
</gene>
<reference evidence="3" key="1">
    <citation type="journal article" date="2017" name="Genome Biol.">
        <title>Comparative genomics reveals high biological diversity and specific adaptations in the industrially and medically important fungal genus Aspergillus.</title>
        <authorList>
            <person name="de Vries R.P."/>
            <person name="Riley R."/>
            <person name="Wiebenga A."/>
            <person name="Aguilar-Osorio G."/>
            <person name="Amillis S."/>
            <person name="Uchima C.A."/>
            <person name="Anderluh G."/>
            <person name="Asadollahi M."/>
            <person name="Askin M."/>
            <person name="Barry K."/>
            <person name="Battaglia E."/>
            <person name="Bayram O."/>
            <person name="Benocci T."/>
            <person name="Braus-Stromeyer S.A."/>
            <person name="Caldana C."/>
            <person name="Canovas D."/>
            <person name="Cerqueira G.C."/>
            <person name="Chen F."/>
            <person name="Chen W."/>
            <person name="Choi C."/>
            <person name="Clum A."/>
            <person name="Dos Santos R.A."/>
            <person name="Damasio A.R."/>
            <person name="Diallinas G."/>
            <person name="Emri T."/>
            <person name="Fekete E."/>
            <person name="Flipphi M."/>
            <person name="Freyberg S."/>
            <person name="Gallo A."/>
            <person name="Gournas C."/>
            <person name="Habgood R."/>
            <person name="Hainaut M."/>
            <person name="Harispe M.L."/>
            <person name="Henrissat B."/>
            <person name="Hilden K.S."/>
            <person name="Hope R."/>
            <person name="Hossain A."/>
            <person name="Karabika E."/>
            <person name="Karaffa L."/>
            <person name="Karanyi Z."/>
            <person name="Krasevec N."/>
            <person name="Kuo A."/>
            <person name="Kusch H."/>
            <person name="LaButti K."/>
            <person name="Lagendijk E.L."/>
            <person name="Lapidus A."/>
            <person name="Levasseur A."/>
            <person name="Lindquist E."/>
            <person name="Lipzen A."/>
            <person name="Logrieco A.F."/>
            <person name="MacCabe A."/>
            <person name="Maekelae M.R."/>
            <person name="Malavazi I."/>
            <person name="Melin P."/>
            <person name="Meyer V."/>
            <person name="Mielnichuk N."/>
            <person name="Miskei M."/>
            <person name="Molnar A.P."/>
            <person name="Mule G."/>
            <person name="Ngan C.Y."/>
            <person name="Orejas M."/>
            <person name="Orosz E."/>
            <person name="Ouedraogo J.P."/>
            <person name="Overkamp K.M."/>
            <person name="Park H.-S."/>
            <person name="Perrone G."/>
            <person name="Piumi F."/>
            <person name="Punt P.J."/>
            <person name="Ram A.F."/>
            <person name="Ramon A."/>
            <person name="Rauscher S."/>
            <person name="Record E."/>
            <person name="Riano-Pachon D.M."/>
            <person name="Robert V."/>
            <person name="Roehrig J."/>
            <person name="Ruller R."/>
            <person name="Salamov A."/>
            <person name="Salih N.S."/>
            <person name="Samson R.A."/>
            <person name="Sandor E."/>
            <person name="Sanguinetti M."/>
            <person name="Schuetze T."/>
            <person name="Sepcic K."/>
            <person name="Shelest E."/>
            <person name="Sherlock G."/>
            <person name="Sophianopoulou V."/>
            <person name="Squina F.M."/>
            <person name="Sun H."/>
            <person name="Susca A."/>
            <person name="Todd R.B."/>
            <person name="Tsang A."/>
            <person name="Unkles S.E."/>
            <person name="van de Wiele N."/>
            <person name="van Rossen-Uffink D."/>
            <person name="Oliveira J.V."/>
            <person name="Vesth T.C."/>
            <person name="Visser J."/>
            <person name="Yu J.-H."/>
            <person name="Zhou M."/>
            <person name="Andersen M.R."/>
            <person name="Archer D.B."/>
            <person name="Baker S.E."/>
            <person name="Benoit I."/>
            <person name="Brakhage A.A."/>
            <person name="Braus G.H."/>
            <person name="Fischer R."/>
            <person name="Frisvad J.C."/>
            <person name="Goldman G.H."/>
            <person name="Houbraken J."/>
            <person name="Oakley B."/>
            <person name="Pocsi I."/>
            <person name="Scazzocchio C."/>
            <person name="Seiboth B."/>
            <person name="vanKuyk P.A."/>
            <person name="Wortman J."/>
            <person name="Dyer P.S."/>
            <person name="Grigoriev I.V."/>
        </authorList>
    </citation>
    <scope>NUCLEOTIDE SEQUENCE [LARGE SCALE GENOMIC DNA]</scope>
    <source>
        <strain evidence="3">CBS 506.65</strain>
    </source>
</reference>
<proteinExistence type="predicted"/>
<dbReference type="AlphaFoldDB" id="A0A1L9SDK6"/>
<name>A0A1L9SDK6_9EURO</name>
<dbReference type="VEuPathDB" id="FungiDB:ASPZODRAFT_70600"/>
<dbReference type="Proteomes" id="UP000184188">
    <property type="component" value="Unassembled WGS sequence"/>
</dbReference>
<dbReference type="STRING" id="1073090.A0A1L9SDK6"/>
<keyword evidence="1" id="KW-0812">Transmembrane</keyword>
<evidence type="ECO:0008006" key="4">
    <source>
        <dbReference type="Google" id="ProtNLM"/>
    </source>
</evidence>
<dbReference type="EMBL" id="KV878346">
    <property type="protein sequence ID" value="OJJ45167.1"/>
    <property type="molecule type" value="Genomic_DNA"/>
</dbReference>
<feature type="non-terminal residue" evidence="2">
    <location>
        <position position="1"/>
    </location>
</feature>
<organism evidence="2 3">
    <name type="scientific">Penicilliopsis zonata CBS 506.65</name>
    <dbReference type="NCBI Taxonomy" id="1073090"/>
    <lineage>
        <taxon>Eukaryota</taxon>
        <taxon>Fungi</taxon>
        <taxon>Dikarya</taxon>
        <taxon>Ascomycota</taxon>
        <taxon>Pezizomycotina</taxon>
        <taxon>Eurotiomycetes</taxon>
        <taxon>Eurotiomycetidae</taxon>
        <taxon>Eurotiales</taxon>
        <taxon>Aspergillaceae</taxon>
        <taxon>Penicilliopsis</taxon>
    </lineage>
</organism>
<keyword evidence="3" id="KW-1185">Reference proteome</keyword>
<evidence type="ECO:0000313" key="2">
    <source>
        <dbReference type="EMBL" id="OJJ45167.1"/>
    </source>
</evidence>
<keyword evidence="1" id="KW-0472">Membrane</keyword>
<evidence type="ECO:0000256" key="1">
    <source>
        <dbReference type="SAM" id="Phobius"/>
    </source>
</evidence>
<dbReference type="OrthoDB" id="6612291at2759"/>
<accession>A0A1L9SDK6</accession>
<protein>
    <recommendedName>
        <fullName evidence="4">Major facilitator superfamily (MFS) profile domain-containing protein</fullName>
    </recommendedName>
</protein>
<dbReference type="RefSeq" id="XP_022579677.1">
    <property type="nucleotide sequence ID" value="XM_022729682.1"/>
</dbReference>
<dbReference type="GeneID" id="34616146"/>
<sequence>EVAQLSLRAHTQALGTVVTGVAGMTWAFILPYLVNPNEANLGGKIGILAFCGLGGWYYFPGKNGKSFAEIDTLYEAKVAS</sequence>
<evidence type="ECO:0000313" key="3">
    <source>
        <dbReference type="Proteomes" id="UP000184188"/>
    </source>
</evidence>
<keyword evidence="1" id="KW-1133">Transmembrane helix</keyword>
<dbReference type="Gene3D" id="1.20.1250.20">
    <property type="entry name" value="MFS general substrate transporter like domains"/>
    <property type="match status" value="1"/>
</dbReference>
<feature type="transmembrane region" description="Helical" evidence="1">
    <location>
        <begin position="41"/>
        <end position="59"/>
    </location>
</feature>
<feature type="transmembrane region" description="Helical" evidence="1">
    <location>
        <begin position="12"/>
        <end position="34"/>
    </location>
</feature>
<dbReference type="InterPro" id="IPR036259">
    <property type="entry name" value="MFS_trans_sf"/>
</dbReference>